<dbReference type="EMBL" id="MW015081">
    <property type="protein sequence ID" value="QPX48306.1"/>
    <property type="molecule type" value="Genomic_DNA"/>
</dbReference>
<sequence>MNYKFLFLVGSAINHFKEEDLSAFKAEERFQQTLDTIKSIKDKVPDAYVLIYEGSETSIKQEYKDKFIEQSDLFLEFGNDPYMKSLYENLHRDPDKFTFVKSMLECRCLQLVLNHMMEHNIFNDAIRVFKLSGRYKLNEYFDINDYKTRFLMNKYVMKYYDYEERFEDIENIYATLYGCKGSIVTGLWSFDRFLFNDIFNVLQRSFEYMERAIQLTAGIDIEHSFYHFIDRDKILNVPVLGFDLIKGMNGDRYSL</sequence>
<reference evidence="1" key="1">
    <citation type="submission" date="2020-09" db="EMBL/GenBank/DDBJ databases">
        <authorList>
            <person name="Zhang D."/>
            <person name="Hatherill J.R."/>
            <person name="Ramirez J.F."/>
            <person name="Edinger B."/>
            <person name="Balarin R."/>
            <person name="Sullivan A."/>
            <person name="Humpal K.M."/>
            <person name="Guseva A."/>
            <person name="Butela K.A."/>
            <person name="Garlena R.A."/>
            <person name="Russell D.A."/>
            <person name="Pope W.H."/>
            <person name="Jacobs-Sera D."/>
            <person name="Hatfull G.F."/>
        </authorList>
    </citation>
    <scope>NUCLEOTIDE SEQUENCE</scope>
</reference>
<protein>
    <submittedName>
        <fullName evidence="1">Uncharacterized protein</fullName>
    </submittedName>
</protein>
<evidence type="ECO:0000313" key="2">
    <source>
        <dbReference type="Proteomes" id="UP000664915"/>
    </source>
</evidence>
<evidence type="ECO:0000313" key="1">
    <source>
        <dbReference type="EMBL" id="QPX48306.1"/>
    </source>
</evidence>
<name>A0A879R3H0_9CAUD</name>
<proteinExistence type="predicted"/>
<keyword evidence="2" id="KW-1185">Reference proteome</keyword>
<organism evidence="1 2">
    <name type="scientific">Synechococcus phage S-SRM01</name>
    <dbReference type="NCBI Taxonomy" id="2781608"/>
    <lineage>
        <taxon>Viruses</taxon>
        <taxon>Duplodnaviria</taxon>
        <taxon>Heunggongvirae</taxon>
        <taxon>Uroviricota</taxon>
        <taxon>Caudoviricetes</taxon>
        <taxon>Pantevenvirales</taxon>
        <taxon>Kyanoviridae</taxon>
        <taxon>Serangoonvirus</taxon>
        <taxon>Serangoonvirus essarone</taxon>
    </lineage>
</organism>
<dbReference type="Proteomes" id="UP000664915">
    <property type="component" value="Segment"/>
</dbReference>
<accession>A0A879R3H0</accession>
<dbReference type="KEGG" id="vg:77946511"/>
<dbReference type="RefSeq" id="YP_010670316.1">
    <property type="nucleotide sequence ID" value="NC_070963.1"/>
</dbReference>
<dbReference type="GeneID" id="77946511"/>